<dbReference type="AlphaFoldDB" id="A0A368K926"/>
<feature type="region of interest" description="Disordered" evidence="1">
    <location>
        <begin position="24"/>
        <end position="57"/>
    </location>
</feature>
<keyword evidence="3" id="KW-1185">Reference proteome</keyword>
<name>A0A368K926_9HYPH</name>
<dbReference type="RefSeq" id="WP_114438940.1">
    <property type="nucleotide sequence ID" value="NZ_QOZG01000001.1"/>
</dbReference>
<evidence type="ECO:0000313" key="2">
    <source>
        <dbReference type="EMBL" id="RCS25849.1"/>
    </source>
</evidence>
<feature type="compositionally biased region" description="Basic and acidic residues" evidence="1">
    <location>
        <begin position="24"/>
        <end position="46"/>
    </location>
</feature>
<gene>
    <name evidence="2" type="ORF">DUT91_03565</name>
</gene>
<evidence type="ECO:0000256" key="1">
    <source>
        <dbReference type="SAM" id="MobiDB-lite"/>
    </source>
</evidence>
<evidence type="ECO:0000313" key="3">
    <source>
        <dbReference type="Proteomes" id="UP000253420"/>
    </source>
</evidence>
<accession>A0A368K926</accession>
<proteinExistence type="predicted"/>
<reference evidence="2 3" key="1">
    <citation type="submission" date="2018-07" db="EMBL/GenBank/DDBJ databases">
        <title>The draft genome of Phyllobacterium salinisoli.</title>
        <authorList>
            <person name="Liu L."/>
            <person name="Li L."/>
            <person name="Zhang X."/>
            <person name="Liang L."/>
        </authorList>
    </citation>
    <scope>NUCLEOTIDE SEQUENCE [LARGE SCALE GENOMIC DNA]</scope>
    <source>
        <strain evidence="2 3">LLAN61</strain>
    </source>
</reference>
<sequence>MGLETGFDQILLDKIDQVQIALGADRRKSDQPFHEPHSGRYREVGSKKSQPNRRGALGEGAMHGYVVAVRYHAGKSIVILTALAAGSFRQKSPTAKSNKASGS</sequence>
<protein>
    <submittedName>
        <fullName evidence="2">Uncharacterized protein</fullName>
    </submittedName>
</protein>
<comment type="caution">
    <text evidence="2">The sequence shown here is derived from an EMBL/GenBank/DDBJ whole genome shotgun (WGS) entry which is preliminary data.</text>
</comment>
<dbReference type="Proteomes" id="UP000253420">
    <property type="component" value="Unassembled WGS sequence"/>
</dbReference>
<organism evidence="2 3">
    <name type="scientific">Phyllobacterium salinisoli</name>
    <dbReference type="NCBI Taxonomy" id="1899321"/>
    <lineage>
        <taxon>Bacteria</taxon>
        <taxon>Pseudomonadati</taxon>
        <taxon>Pseudomonadota</taxon>
        <taxon>Alphaproteobacteria</taxon>
        <taxon>Hyphomicrobiales</taxon>
        <taxon>Phyllobacteriaceae</taxon>
        <taxon>Phyllobacterium</taxon>
    </lineage>
</organism>
<dbReference type="EMBL" id="QOZG01000001">
    <property type="protein sequence ID" value="RCS25849.1"/>
    <property type="molecule type" value="Genomic_DNA"/>
</dbReference>